<dbReference type="Proteomes" id="UP000789920">
    <property type="component" value="Unassembled WGS sequence"/>
</dbReference>
<evidence type="ECO:0000313" key="2">
    <source>
        <dbReference type="Proteomes" id="UP000789920"/>
    </source>
</evidence>
<comment type="caution">
    <text evidence="1">The sequence shown here is derived from an EMBL/GenBank/DDBJ whole genome shotgun (WGS) entry which is preliminary data.</text>
</comment>
<name>A0ACA9PSZ0_9GLOM</name>
<gene>
    <name evidence="1" type="ORF">RPERSI_LOCUS11193</name>
</gene>
<proteinExistence type="predicted"/>
<evidence type="ECO:0000313" key="1">
    <source>
        <dbReference type="EMBL" id="CAG8719669.1"/>
    </source>
</evidence>
<organism evidence="1 2">
    <name type="scientific">Racocetra persica</name>
    <dbReference type="NCBI Taxonomy" id="160502"/>
    <lineage>
        <taxon>Eukaryota</taxon>
        <taxon>Fungi</taxon>
        <taxon>Fungi incertae sedis</taxon>
        <taxon>Mucoromycota</taxon>
        <taxon>Glomeromycotina</taxon>
        <taxon>Glomeromycetes</taxon>
        <taxon>Diversisporales</taxon>
        <taxon>Gigasporaceae</taxon>
        <taxon>Racocetra</taxon>
    </lineage>
</organism>
<accession>A0ACA9PSZ0</accession>
<keyword evidence="2" id="KW-1185">Reference proteome</keyword>
<sequence length="100" mass="11153">KHALQTNYPNRLKETHILARELASGLSKHGIRIVNPVHTNMVFIDTSATKIGSIDTLAEKLSEHGIKIVGNASTMTRLVVHYQIEKKAIEKLVNVVREIC</sequence>
<feature type="non-terminal residue" evidence="1">
    <location>
        <position position="1"/>
    </location>
</feature>
<protein>
    <submittedName>
        <fullName evidence="1">21377_t:CDS:1</fullName>
    </submittedName>
</protein>
<dbReference type="EMBL" id="CAJVQC010022807">
    <property type="protein sequence ID" value="CAG8719669.1"/>
    <property type="molecule type" value="Genomic_DNA"/>
</dbReference>
<reference evidence="1" key="1">
    <citation type="submission" date="2021-06" db="EMBL/GenBank/DDBJ databases">
        <authorList>
            <person name="Kallberg Y."/>
            <person name="Tangrot J."/>
            <person name="Rosling A."/>
        </authorList>
    </citation>
    <scope>NUCLEOTIDE SEQUENCE</scope>
    <source>
        <strain evidence="1">MA461A</strain>
    </source>
</reference>